<feature type="compositionally biased region" description="Acidic residues" evidence="5">
    <location>
        <begin position="145"/>
        <end position="155"/>
    </location>
</feature>
<dbReference type="InterPro" id="IPR045853">
    <property type="entry name" value="Pep_chain_release_fac_I_sf"/>
</dbReference>
<dbReference type="InterPro" id="IPR000352">
    <property type="entry name" value="Pep_chain_release_fac_I"/>
</dbReference>
<evidence type="ECO:0000256" key="4">
    <source>
        <dbReference type="ARBA" id="ARBA00023128"/>
    </source>
</evidence>
<evidence type="ECO:0000256" key="5">
    <source>
        <dbReference type="SAM" id="MobiDB-lite"/>
    </source>
</evidence>
<organism evidence="7 8">
    <name type="scientific">Morchella conica CCBAS932</name>
    <dbReference type="NCBI Taxonomy" id="1392247"/>
    <lineage>
        <taxon>Eukaryota</taxon>
        <taxon>Fungi</taxon>
        <taxon>Dikarya</taxon>
        <taxon>Ascomycota</taxon>
        <taxon>Pezizomycotina</taxon>
        <taxon>Pezizomycetes</taxon>
        <taxon>Pezizales</taxon>
        <taxon>Morchellaceae</taxon>
        <taxon>Morchella</taxon>
    </lineage>
</organism>
<feature type="region of interest" description="Disordered" evidence="5">
    <location>
        <begin position="123"/>
        <end position="177"/>
    </location>
</feature>
<evidence type="ECO:0000313" key="8">
    <source>
        <dbReference type="Proteomes" id="UP000277580"/>
    </source>
</evidence>
<feature type="compositionally biased region" description="Polar residues" evidence="5">
    <location>
        <begin position="165"/>
        <end position="177"/>
    </location>
</feature>
<reference evidence="7 8" key="1">
    <citation type="journal article" date="2018" name="Nat. Ecol. Evol.">
        <title>Pezizomycetes genomes reveal the molecular basis of ectomycorrhizal truffle lifestyle.</title>
        <authorList>
            <person name="Murat C."/>
            <person name="Payen T."/>
            <person name="Noel B."/>
            <person name="Kuo A."/>
            <person name="Morin E."/>
            <person name="Chen J."/>
            <person name="Kohler A."/>
            <person name="Krizsan K."/>
            <person name="Balestrini R."/>
            <person name="Da Silva C."/>
            <person name="Montanini B."/>
            <person name="Hainaut M."/>
            <person name="Levati E."/>
            <person name="Barry K.W."/>
            <person name="Belfiori B."/>
            <person name="Cichocki N."/>
            <person name="Clum A."/>
            <person name="Dockter R.B."/>
            <person name="Fauchery L."/>
            <person name="Guy J."/>
            <person name="Iotti M."/>
            <person name="Le Tacon F."/>
            <person name="Lindquist E.A."/>
            <person name="Lipzen A."/>
            <person name="Malagnac F."/>
            <person name="Mello A."/>
            <person name="Molinier V."/>
            <person name="Miyauchi S."/>
            <person name="Poulain J."/>
            <person name="Riccioni C."/>
            <person name="Rubini A."/>
            <person name="Sitrit Y."/>
            <person name="Splivallo R."/>
            <person name="Traeger S."/>
            <person name="Wang M."/>
            <person name="Zifcakova L."/>
            <person name="Wipf D."/>
            <person name="Zambonelli A."/>
            <person name="Paolocci F."/>
            <person name="Nowrousian M."/>
            <person name="Ottonello S."/>
            <person name="Baldrian P."/>
            <person name="Spatafora J.W."/>
            <person name="Henrissat B."/>
            <person name="Nagy L.G."/>
            <person name="Aury J.M."/>
            <person name="Wincker P."/>
            <person name="Grigoriev I.V."/>
            <person name="Bonfante P."/>
            <person name="Martin F.M."/>
        </authorList>
    </citation>
    <scope>NUCLEOTIDE SEQUENCE [LARGE SCALE GENOMIC DNA]</scope>
    <source>
        <strain evidence="7 8">CCBAS932</strain>
    </source>
</reference>
<dbReference type="PANTHER" id="PTHR46203:SF1">
    <property type="entry name" value="MITOCHONDRIAL TRANSLATION RELEASE FACTOR IN RESCUE"/>
    <property type="match status" value="1"/>
</dbReference>
<evidence type="ECO:0000256" key="1">
    <source>
        <dbReference type="ARBA" id="ARBA00004173"/>
    </source>
</evidence>
<gene>
    <name evidence="7" type="ORF">P167DRAFT_544645</name>
</gene>
<dbReference type="PANTHER" id="PTHR46203">
    <property type="entry name" value="PROBABLE PEPTIDE CHAIN RELEASE FACTOR C12ORF65"/>
    <property type="match status" value="1"/>
</dbReference>
<comment type="subcellular location">
    <subcellularLocation>
        <location evidence="1">Mitochondrion</location>
    </subcellularLocation>
</comment>
<dbReference type="EMBL" id="ML119123">
    <property type="protein sequence ID" value="RPB13290.1"/>
    <property type="molecule type" value="Genomic_DNA"/>
</dbReference>
<evidence type="ECO:0000256" key="2">
    <source>
        <dbReference type="ARBA" id="ARBA00010835"/>
    </source>
</evidence>
<proteinExistence type="inferred from homology"/>
<dbReference type="InterPro" id="IPR052405">
    <property type="entry name" value="Mito_Transl_Release_Factor"/>
</dbReference>
<evidence type="ECO:0000256" key="3">
    <source>
        <dbReference type="ARBA" id="ARBA00022946"/>
    </source>
</evidence>
<dbReference type="AlphaFoldDB" id="A0A3N4KS02"/>
<dbReference type="Pfam" id="PF00472">
    <property type="entry name" value="RF-1"/>
    <property type="match status" value="1"/>
</dbReference>
<dbReference type="OrthoDB" id="277888at2759"/>
<dbReference type="GO" id="GO:0003747">
    <property type="term" value="F:translation release factor activity"/>
    <property type="evidence" value="ECO:0007669"/>
    <property type="project" value="InterPro"/>
</dbReference>
<dbReference type="FunFam" id="3.30.160.20:FF:000065">
    <property type="entry name" value="Peptidyl-tRNA hydrolase domain protein"/>
    <property type="match status" value="1"/>
</dbReference>
<dbReference type="SUPFAM" id="SSF75620">
    <property type="entry name" value="Release factor"/>
    <property type="match status" value="1"/>
</dbReference>
<dbReference type="Proteomes" id="UP000277580">
    <property type="component" value="Unassembled WGS sequence"/>
</dbReference>
<comment type="similarity">
    <text evidence="2">Belongs to the prokaryotic/mitochondrial release factor family.</text>
</comment>
<dbReference type="GO" id="GO:0032543">
    <property type="term" value="P:mitochondrial translation"/>
    <property type="evidence" value="ECO:0007669"/>
    <property type="project" value="UniProtKB-ARBA"/>
</dbReference>
<protein>
    <recommendedName>
        <fullName evidence="6">Prokaryotic-type class I peptide chain release factors domain-containing protein</fullName>
    </recommendedName>
</protein>
<dbReference type="FunCoup" id="A0A3N4KS02">
    <property type="interactions" value="51"/>
</dbReference>
<dbReference type="GO" id="GO:0005739">
    <property type="term" value="C:mitochondrion"/>
    <property type="evidence" value="ECO:0007669"/>
    <property type="project" value="UniProtKB-SubCell"/>
</dbReference>
<evidence type="ECO:0000313" key="7">
    <source>
        <dbReference type="EMBL" id="RPB13290.1"/>
    </source>
</evidence>
<dbReference type="InParanoid" id="A0A3N4KS02"/>
<sequence>MPPRPSVIEDEIVEVFLKGSGPGGQKINKTASAVQLKHLPTGLVVKSQATRSREQNRKIARNILAMKLDERFNGAESRHAKLVEKAQKKKASLLINLCRYAKLDSEKNTINCETMEREMNDDLENDEEHPLDANIASPPQYVSEDTPEALDETDEAITGSEKSPEATSDCQRIGSIN</sequence>
<evidence type="ECO:0000259" key="6">
    <source>
        <dbReference type="Pfam" id="PF00472"/>
    </source>
</evidence>
<keyword evidence="8" id="KW-1185">Reference proteome</keyword>
<keyword evidence="4" id="KW-0496">Mitochondrion</keyword>
<keyword evidence="3" id="KW-0809">Transit peptide</keyword>
<feature type="domain" description="Prokaryotic-type class I peptide chain release factors" evidence="6">
    <location>
        <begin position="9"/>
        <end position="89"/>
    </location>
</feature>
<name>A0A3N4KS02_9PEZI</name>
<dbReference type="Gene3D" id="3.30.160.20">
    <property type="match status" value="1"/>
</dbReference>
<accession>A0A3N4KS02</accession>